<feature type="region of interest" description="Disordered" evidence="4">
    <location>
        <begin position="229"/>
        <end position="295"/>
    </location>
</feature>
<feature type="compositionally biased region" description="Basic residues" evidence="4">
    <location>
        <begin position="246"/>
        <end position="271"/>
    </location>
</feature>
<keyword evidence="7" id="KW-1185">Reference proteome</keyword>
<proteinExistence type="inferred from homology"/>
<gene>
    <name evidence="6" type="ORF">NYPRO_LOCUS25686</name>
</gene>
<reference evidence="6" key="1">
    <citation type="submission" date="2020-12" db="EMBL/GenBank/DDBJ databases">
        <authorList>
            <consortium name="Molecular Ecology Group"/>
        </authorList>
    </citation>
    <scope>NUCLEOTIDE SEQUENCE</scope>
    <source>
        <strain evidence="6">TBG_1078</strain>
    </source>
</reference>
<evidence type="ECO:0000256" key="1">
    <source>
        <dbReference type="ARBA" id="ARBA00010528"/>
    </source>
</evidence>
<dbReference type="EMBL" id="CAJHUB010000776">
    <property type="protein sequence ID" value="CAD7692894.1"/>
    <property type="molecule type" value="Genomic_DNA"/>
</dbReference>
<protein>
    <submittedName>
        <fullName evidence="6">(raccoon dog) hypothetical protein</fullName>
    </submittedName>
</protein>
<comment type="similarity">
    <text evidence="1">Belongs to the universal ribosomal protein uL4 family.</text>
</comment>
<dbReference type="GO" id="GO:0005840">
    <property type="term" value="C:ribosome"/>
    <property type="evidence" value="ECO:0007669"/>
    <property type="project" value="UniProtKB-KW"/>
</dbReference>
<dbReference type="Pfam" id="PF14374">
    <property type="entry name" value="Ribos_L4_asso_C"/>
    <property type="match status" value="1"/>
</dbReference>
<accession>A0A811ZVF7</accession>
<dbReference type="Gene3D" id="3.40.1370.10">
    <property type="match status" value="2"/>
</dbReference>
<feature type="compositionally biased region" description="Basic and acidic residues" evidence="4">
    <location>
        <begin position="275"/>
        <end position="295"/>
    </location>
</feature>
<dbReference type="PANTHER" id="PTHR19431">
    <property type="entry name" value="60S RIBOSOMAL PROTEIN L4"/>
    <property type="match status" value="1"/>
</dbReference>
<keyword evidence="2" id="KW-0689">Ribosomal protein</keyword>
<dbReference type="InterPro" id="IPR025755">
    <property type="entry name" value="Ribos_uL4_C_dom"/>
</dbReference>
<dbReference type="GO" id="GO:0003735">
    <property type="term" value="F:structural constituent of ribosome"/>
    <property type="evidence" value="ECO:0007669"/>
    <property type="project" value="InterPro"/>
</dbReference>
<name>A0A811ZVF7_NYCPR</name>
<dbReference type="GO" id="GO:0006412">
    <property type="term" value="P:translation"/>
    <property type="evidence" value="ECO:0007669"/>
    <property type="project" value="InterPro"/>
</dbReference>
<evidence type="ECO:0000256" key="3">
    <source>
        <dbReference type="ARBA" id="ARBA00023274"/>
    </source>
</evidence>
<evidence type="ECO:0000259" key="5">
    <source>
        <dbReference type="Pfam" id="PF14374"/>
    </source>
</evidence>
<comment type="caution">
    <text evidence="6">The sequence shown here is derived from an EMBL/GenBank/DDBJ whole genome shotgun (WGS) entry which is preliminary data.</text>
</comment>
<dbReference type="InterPro" id="IPR023574">
    <property type="entry name" value="Ribosomal_uL4_dom_sf"/>
</dbReference>
<dbReference type="GO" id="GO:1990904">
    <property type="term" value="C:ribonucleoprotein complex"/>
    <property type="evidence" value="ECO:0007669"/>
    <property type="project" value="UniProtKB-KW"/>
</dbReference>
<feature type="domain" description="Large ribosomal subunit protein uL4 C-terminal" evidence="5">
    <location>
        <begin position="184"/>
        <end position="230"/>
    </location>
</feature>
<evidence type="ECO:0000313" key="7">
    <source>
        <dbReference type="Proteomes" id="UP000645828"/>
    </source>
</evidence>
<dbReference type="SUPFAM" id="SSF52166">
    <property type="entry name" value="Ribosomal protein L4"/>
    <property type="match status" value="1"/>
</dbReference>
<dbReference type="AlphaFoldDB" id="A0A811ZVF7"/>
<organism evidence="6 7">
    <name type="scientific">Nyctereutes procyonoides</name>
    <name type="common">Raccoon dog</name>
    <name type="synonym">Canis procyonoides</name>
    <dbReference type="NCBI Taxonomy" id="34880"/>
    <lineage>
        <taxon>Eukaryota</taxon>
        <taxon>Metazoa</taxon>
        <taxon>Chordata</taxon>
        <taxon>Craniata</taxon>
        <taxon>Vertebrata</taxon>
        <taxon>Euteleostomi</taxon>
        <taxon>Mammalia</taxon>
        <taxon>Eutheria</taxon>
        <taxon>Laurasiatheria</taxon>
        <taxon>Carnivora</taxon>
        <taxon>Caniformia</taxon>
        <taxon>Canidae</taxon>
        <taxon>Nyctereutes</taxon>
    </lineage>
</organism>
<dbReference type="InterPro" id="IPR045240">
    <property type="entry name" value="Ribosomal_uL4_euk/arch"/>
</dbReference>
<evidence type="ECO:0000313" key="6">
    <source>
        <dbReference type="EMBL" id="CAD7692894.1"/>
    </source>
</evidence>
<keyword evidence="3" id="KW-0687">Ribonucleoprotein</keyword>
<evidence type="ECO:0000256" key="2">
    <source>
        <dbReference type="ARBA" id="ARBA00022980"/>
    </source>
</evidence>
<sequence length="295" mass="33705">MACAHPLISVYSKKGESSGKNVTLPAVLKAPIRPDIKFVHTNLHKNRLPYAVRELAGHQTRTESWFRGSGTCHAGQVAFRNTCCGGCMFSPTKTWHHWHHREVPELLLVVKYKVEVYKKTKEAVLFLKKPKARNDIRKIYAFQSMRAGKGKMKIRHHIRHKEPCIICNEDNVDLYGTWHQVASLKTPRKKIHQRVLRRKPLKNLRIMLKLNSYAKTMCRNTILHQANNHKLQMDKASGSLRSQPVIRKKGKKATGVKKQKKPLVGKKKAAATKKSAADKTPKENKPTREEKKPAA</sequence>
<evidence type="ECO:0000256" key="4">
    <source>
        <dbReference type="SAM" id="MobiDB-lite"/>
    </source>
</evidence>
<dbReference type="Proteomes" id="UP000645828">
    <property type="component" value="Unassembled WGS sequence"/>
</dbReference>